<dbReference type="RefSeq" id="XP_017679561.1">
    <property type="nucleotide sequence ID" value="XM_017824072.1"/>
</dbReference>
<protein>
    <submittedName>
        <fullName evidence="4">Coiled-coil domain-containing protein 183 isoform X2</fullName>
    </submittedName>
</protein>
<proteinExistence type="predicted"/>
<dbReference type="OrthoDB" id="10255247at2759"/>
<dbReference type="PANTHER" id="PTHR47115:SF1">
    <property type="entry name" value="COILED-COIL DOMAIN-CONTAINING PROTEIN 183"/>
    <property type="match status" value="1"/>
</dbReference>
<dbReference type="AlphaFoldDB" id="A0A6J0I0B6"/>
<reference evidence="4" key="1">
    <citation type="submission" date="2025-08" db="UniProtKB">
        <authorList>
            <consortium name="RefSeq"/>
        </authorList>
    </citation>
    <scope>IDENTIFICATION</scope>
</reference>
<feature type="compositionally biased region" description="Gly residues" evidence="2">
    <location>
        <begin position="1"/>
        <end position="20"/>
    </location>
</feature>
<dbReference type="Proteomes" id="UP000504624">
    <property type="component" value="Unplaced"/>
</dbReference>
<evidence type="ECO:0000256" key="1">
    <source>
        <dbReference type="SAM" id="Coils"/>
    </source>
</evidence>
<gene>
    <name evidence="4" type="primary">CCDC183</name>
</gene>
<dbReference type="CTD" id="84960"/>
<keyword evidence="1" id="KW-0175">Coiled coil</keyword>
<evidence type="ECO:0000313" key="4">
    <source>
        <dbReference type="RefSeq" id="XP_017679561.1"/>
    </source>
</evidence>
<dbReference type="PANTHER" id="PTHR47115">
    <property type="entry name" value="COILED-COIL DOMAIN-CONTAINING PROTEIN 183"/>
    <property type="match status" value="1"/>
</dbReference>
<feature type="region of interest" description="Disordered" evidence="2">
    <location>
        <begin position="1"/>
        <end position="26"/>
    </location>
</feature>
<evidence type="ECO:0000313" key="3">
    <source>
        <dbReference type="Proteomes" id="UP000504624"/>
    </source>
</evidence>
<dbReference type="GeneID" id="108501825"/>
<organism evidence="3 4">
    <name type="scientific">Lepidothrix coronata</name>
    <name type="common">blue-crowned manakin</name>
    <dbReference type="NCBI Taxonomy" id="321398"/>
    <lineage>
        <taxon>Eukaryota</taxon>
        <taxon>Metazoa</taxon>
        <taxon>Chordata</taxon>
        <taxon>Craniata</taxon>
        <taxon>Vertebrata</taxon>
        <taxon>Euteleostomi</taxon>
        <taxon>Archelosauria</taxon>
        <taxon>Archosauria</taxon>
        <taxon>Dinosauria</taxon>
        <taxon>Saurischia</taxon>
        <taxon>Theropoda</taxon>
        <taxon>Coelurosauria</taxon>
        <taxon>Aves</taxon>
        <taxon>Neognathae</taxon>
        <taxon>Neoaves</taxon>
        <taxon>Telluraves</taxon>
        <taxon>Australaves</taxon>
        <taxon>Passeriformes</taxon>
        <taxon>Pipridae</taxon>
        <taxon>Lepidothrix</taxon>
    </lineage>
</organism>
<dbReference type="InterPro" id="IPR043247">
    <property type="entry name" value="CCDC183"/>
</dbReference>
<keyword evidence="3" id="KW-1185">Reference proteome</keyword>
<feature type="compositionally biased region" description="Low complexity" evidence="2">
    <location>
        <begin position="243"/>
        <end position="259"/>
    </location>
</feature>
<feature type="coiled-coil region" evidence="1">
    <location>
        <begin position="301"/>
        <end position="386"/>
    </location>
</feature>
<accession>A0A6J0I0B6</accession>
<feature type="region of interest" description="Disordered" evidence="2">
    <location>
        <begin position="229"/>
        <end position="265"/>
    </location>
</feature>
<name>A0A6J0I0B6_9PASS</name>
<evidence type="ECO:0000256" key="2">
    <source>
        <dbReference type="SAM" id="MobiDB-lite"/>
    </source>
</evidence>
<sequence>MVGPGTAGAGMGARGRGAAGTQGKKAGLDKRCRELRDLVSLQAQGLRIFSQSCEEKLRQNRQLLPSLQQALQEDARVLDFVLKYNRLPANDAFSEGKVAAAATESLEAAQKRLEAVVHDQVKVCDMLLHQVKQWSQARDDRQRYLQQLKDAELDDRLQQPQFQELFYLPRYLDLMCGITVMYNEELTSRQNLKATDVIKKLMAEAGPQVLLERSLREQSLLEQRENLENLQQKTETERQLREQAASLLSADQAQSSSDATGGADAEAAMTQLEREAFVNDKMEMAKAALQCSSIWDIPGSLLAQLKSLEDLEQHIQECKENKQVLRQMLKELELKQARLKFHQPLSTTSLREEELRENLQREESRLEQLQAQMKRNQEQLIEFENSIDNLFVRLHSITMPDQGDSPRPVGLEEKLKQCEEKLHYLKQRVSDRPPSAQTYDKHSETFGKVRNLLEKSTASEAQNLKISFEDVGTAFHVPLDLEEEEQDYIPSRADIKKQGQQLVRMNTKRRKRK</sequence>